<dbReference type="PANTHER" id="PTHR45744">
    <property type="entry name" value="TYROSINE AMINOTRANSFERASE"/>
    <property type="match status" value="1"/>
</dbReference>
<dbReference type="AlphaFoldDB" id="A0AAW1WCC1"/>
<organism evidence="7 8">
    <name type="scientific">Rubus argutus</name>
    <name type="common">Southern blackberry</name>
    <dbReference type="NCBI Taxonomy" id="59490"/>
    <lineage>
        <taxon>Eukaryota</taxon>
        <taxon>Viridiplantae</taxon>
        <taxon>Streptophyta</taxon>
        <taxon>Embryophyta</taxon>
        <taxon>Tracheophyta</taxon>
        <taxon>Spermatophyta</taxon>
        <taxon>Magnoliopsida</taxon>
        <taxon>eudicotyledons</taxon>
        <taxon>Gunneridae</taxon>
        <taxon>Pentapetalae</taxon>
        <taxon>rosids</taxon>
        <taxon>fabids</taxon>
        <taxon>Rosales</taxon>
        <taxon>Rosaceae</taxon>
        <taxon>Rosoideae</taxon>
        <taxon>Rosoideae incertae sedis</taxon>
        <taxon>Rubus</taxon>
    </lineage>
</organism>
<dbReference type="PANTHER" id="PTHR45744:SF11">
    <property type="entry name" value="TYROSINE AMINOTRANSFERASE"/>
    <property type="match status" value="1"/>
</dbReference>
<keyword evidence="3 4" id="KW-0663">Pyridoxal phosphate</keyword>
<dbReference type="FunFam" id="3.40.640.10:FF:000048">
    <property type="entry name" value="tyrosine aminotransferase"/>
    <property type="match status" value="1"/>
</dbReference>
<proteinExistence type="inferred from homology"/>
<dbReference type="PIRSF" id="PIRSF000517">
    <property type="entry name" value="Tyr_transaminase"/>
    <property type="match status" value="1"/>
</dbReference>
<gene>
    <name evidence="7" type="ORF">M0R45_031011</name>
</gene>
<dbReference type="Pfam" id="PF00155">
    <property type="entry name" value="Aminotran_1_2"/>
    <property type="match status" value="1"/>
</dbReference>
<accession>A0AAW1WCC1</accession>
<dbReference type="CDD" id="cd00609">
    <property type="entry name" value="AAT_like"/>
    <property type="match status" value="1"/>
</dbReference>
<dbReference type="InterPro" id="IPR015421">
    <property type="entry name" value="PyrdxlP-dep_Trfase_major"/>
</dbReference>
<evidence type="ECO:0000256" key="5">
    <source>
        <dbReference type="PIRSR" id="PIRSR000517-1"/>
    </source>
</evidence>
<dbReference type="FunFam" id="3.90.1150.10:FF:000040">
    <property type="entry name" value="Tyrosine aminotransferase"/>
    <property type="match status" value="1"/>
</dbReference>
<evidence type="ECO:0000313" key="7">
    <source>
        <dbReference type="EMBL" id="KAK9922550.1"/>
    </source>
</evidence>
<evidence type="ECO:0000256" key="4">
    <source>
        <dbReference type="PIRNR" id="PIRNR000517"/>
    </source>
</evidence>
<dbReference type="Proteomes" id="UP001457282">
    <property type="component" value="Unassembled WGS sequence"/>
</dbReference>
<evidence type="ECO:0000256" key="3">
    <source>
        <dbReference type="ARBA" id="ARBA00022898"/>
    </source>
</evidence>
<dbReference type="GO" id="GO:0006572">
    <property type="term" value="P:L-tyrosine catabolic process"/>
    <property type="evidence" value="ECO:0007669"/>
    <property type="project" value="TreeGrafter"/>
</dbReference>
<evidence type="ECO:0000313" key="8">
    <source>
        <dbReference type="Proteomes" id="UP001457282"/>
    </source>
</evidence>
<evidence type="ECO:0000256" key="2">
    <source>
        <dbReference type="ARBA" id="ARBA00007441"/>
    </source>
</evidence>
<comment type="cofactor">
    <cofactor evidence="1 4 5">
        <name>pyridoxal 5'-phosphate</name>
        <dbReference type="ChEBI" id="CHEBI:597326"/>
    </cofactor>
</comment>
<dbReference type="NCBIfam" id="TIGR01265">
    <property type="entry name" value="tyr_nico_aTase"/>
    <property type="match status" value="1"/>
</dbReference>
<comment type="caution">
    <text evidence="7">The sequence shown here is derived from an EMBL/GenBank/DDBJ whole genome shotgun (WGS) entry which is preliminary data.</text>
</comment>
<dbReference type="SUPFAM" id="SSF53383">
    <property type="entry name" value="PLP-dependent transferases"/>
    <property type="match status" value="1"/>
</dbReference>
<dbReference type="InterPro" id="IPR004839">
    <property type="entry name" value="Aminotransferase_I/II_large"/>
</dbReference>
<feature type="modified residue" description="N6-(pyridoxal phosphate)lysine" evidence="5">
    <location>
        <position position="254"/>
    </location>
</feature>
<evidence type="ECO:0000256" key="1">
    <source>
        <dbReference type="ARBA" id="ARBA00001933"/>
    </source>
</evidence>
<feature type="domain" description="Aminotransferase class I/classII large" evidence="6">
    <location>
        <begin position="45"/>
        <end position="410"/>
    </location>
</feature>
<dbReference type="GO" id="GO:0030170">
    <property type="term" value="F:pyridoxal phosphate binding"/>
    <property type="evidence" value="ECO:0007669"/>
    <property type="project" value="InterPro"/>
</dbReference>
<evidence type="ECO:0000259" key="6">
    <source>
        <dbReference type="Pfam" id="PF00155"/>
    </source>
</evidence>
<dbReference type="InterPro" id="IPR015424">
    <property type="entry name" value="PyrdxlP-dep_Trfase"/>
</dbReference>
<keyword evidence="8" id="KW-1185">Reference proteome</keyword>
<dbReference type="Gene3D" id="3.90.1150.10">
    <property type="entry name" value="Aspartate Aminotransferase, domain 1"/>
    <property type="match status" value="1"/>
</dbReference>
<dbReference type="Gene3D" id="3.40.640.10">
    <property type="entry name" value="Type I PLP-dependent aspartate aminotransferase-like (Major domain)"/>
    <property type="match status" value="1"/>
</dbReference>
<reference evidence="7 8" key="1">
    <citation type="journal article" date="2023" name="G3 (Bethesda)">
        <title>A chromosome-length genome assembly and annotation of blackberry (Rubus argutus, cv. 'Hillquist').</title>
        <authorList>
            <person name="Bruna T."/>
            <person name="Aryal R."/>
            <person name="Dudchenko O."/>
            <person name="Sargent D.J."/>
            <person name="Mead D."/>
            <person name="Buti M."/>
            <person name="Cavallini A."/>
            <person name="Hytonen T."/>
            <person name="Andres J."/>
            <person name="Pham M."/>
            <person name="Weisz D."/>
            <person name="Mascagni F."/>
            <person name="Usai G."/>
            <person name="Natali L."/>
            <person name="Bassil N."/>
            <person name="Fernandez G.E."/>
            <person name="Lomsadze A."/>
            <person name="Armour M."/>
            <person name="Olukolu B."/>
            <person name="Poorten T."/>
            <person name="Britton C."/>
            <person name="Davik J."/>
            <person name="Ashrafi H."/>
            <person name="Aiden E.L."/>
            <person name="Borodovsky M."/>
            <person name="Worthington M."/>
        </authorList>
    </citation>
    <scope>NUCLEOTIDE SEQUENCE [LARGE SCALE GENOMIC DNA]</scope>
    <source>
        <strain evidence="7">PI 553951</strain>
    </source>
</reference>
<comment type="similarity">
    <text evidence="2 4">Belongs to the class-I pyridoxal-phosphate-dependent aminotransferase family.</text>
</comment>
<name>A0AAW1WCC1_RUBAR</name>
<protein>
    <recommendedName>
        <fullName evidence="6">Aminotransferase class I/classII large domain-containing protein</fullName>
    </recommendedName>
</protein>
<dbReference type="GO" id="GO:0004838">
    <property type="term" value="F:L-tyrosine-2-oxoglutarate transaminase activity"/>
    <property type="evidence" value="ECO:0007669"/>
    <property type="project" value="TreeGrafter"/>
</dbReference>
<dbReference type="InterPro" id="IPR015422">
    <property type="entry name" value="PyrdxlP-dep_Trfase_small"/>
</dbReference>
<dbReference type="EMBL" id="JBEDUW010000006">
    <property type="protein sequence ID" value="KAK9922550.1"/>
    <property type="molecule type" value="Genomic_DNA"/>
</dbReference>
<dbReference type="InterPro" id="IPR005958">
    <property type="entry name" value="TyrNic_aminoTrfase"/>
</dbReference>
<sequence>MENNGSKMWNFQGNGELKSAPATTVRGTLTMIMQNLNKHDQRPTIPLGHGDPSVFPCFRTSIAAEDAIVDSVRSGKYNGYSPFVGVLPARRAIADYLSQDLPYNLSLDDVHLTNGCIQAIEVVLTALALSSPGANILLPRPGFPFYETRAACSNLEVRHYDLLPEKGWEVDFEALEEVADENTVAMVIINPGNPCGNVYTSQHMKKIAETARKLGILVIADEVYGHLTFASTPFMPMGTFGSIVPVLTLGSISKRWIVPGWRLGWIVTCDPNGTLKNSGIIESVTDCLCVTSGPPNFIQAAIPQIIENTKEDFFLKIVEILRGTADICFDRLNEIPCITCPSKPEGSMFVMVKLNLSLLDDISDDVDFSLKLAKEESVIVLPGVTVGLKNWLRITFACDHSTLEDGLGRIKAFSQRHAKKT</sequence>